<feature type="transmembrane region" description="Helical" evidence="1">
    <location>
        <begin position="113"/>
        <end position="138"/>
    </location>
</feature>
<feature type="transmembrane region" description="Helical" evidence="1">
    <location>
        <begin position="71"/>
        <end position="92"/>
    </location>
</feature>
<dbReference type="InterPro" id="IPR010390">
    <property type="entry name" value="ABC-2_transporter-like"/>
</dbReference>
<keyword evidence="1" id="KW-0472">Membrane</keyword>
<feature type="transmembrane region" description="Helical" evidence="1">
    <location>
        <begin position="208"/>
        <end position="226"/>
    </location>
</feature>
<dbReference type="EMBL" id="FRFD01000009">
    <property type="protein sequence ID" value="SHO51311.1"/>
    <property type="molecule type" value="Genomic_DNA"/>
</dbReference>
<reference evidence="2 3" key="1">
    <citation type="submission" date="2016-12" db="EMBL/GenBank/DDBJ databases">
        <authorList>
            <person name="Song W.-J."/>
            <person name="Kurnit D.M."/>
        </authorList>
    </citation>
    <scope>NUCLEOTIDE SEQUENCE [LARGE SCALE GENOMIC DNA]</scope>
    <source>
        <strain evidence="2 3">DSM 12503</strain>
    </source>
</reference>
<proteinExistence type="predicted"/>
<gene>
    <name evidence="2" type="ORF">SAMN02745217_03121</name>
</gene>
<evidence type="ECO:0000313" key="2">
    <source>
        <dbReference type="EMBL" id="SHO51311.1"/>
    </source>
</evidence>
<protein>
    <submittedName>
        <fullName evidence="2">ABC-2 type transport system permease protein</fullName>
    </submittedName>
</protein>
<feature type="transmembrane region" description="Helical" evidence="1">
    <location>
        <begin position="238"/>
        <end position="260"/>
    </location>
</feature>
<organism evidence="2 3">
    <name type="scientific">Anaerocolumna xylanovorans DSM 12503</name>
    <dbReference type="NCBI Taxonomy" id="1121345"/>
    <lineage>
        <taxon>Bacteria</taxon>
        <taxon>Bacillati</taxon>
        <taxon>Bacillota</taxon>
        <taxon>Clostridia</taxon>
        <taxon>Lachnospirales</taxon>
        <taxon>Lachnospiraceae</taxon>
        <taxon>Anaerocolumna</taxon>
    </lineage>
</organism>
<sequence>MGCEMRKSTKYYTKIYLMLISKYVKARMAYRADFLISLIGIFIENTIGLLFYSVVFMRVTYIGGWGYNELLFIYGFLVTASSVFHVFFGNMFNLKTYIVNGDFTKFYFRPMNILFSFVSEYIDIKSIFQVIIGIYLMVISSNTLNIIWDFQMVLLLILLIISSGIIIISTMTICASLGFWVRDPSVIMDFMLKVKDYSKYPMTIYNKILQLFFSIIIPLGFMSYYPSLLFLKNSVVRYMWIVPFQLIVSAVYFFIAVFVFQKGTRFYEGAGS</sequence>
<evidence type="ECO:0000313" key="3">
    <source>
        <dbReference type="Proteomes" id="UP000184612"/>
    </source>
</evidence>
<accession>A0A1M7YFF0</accession>
<keyword evidence="1" id="KW-0812">Transmembrane</keyword>
<dbReference type="PANTHER" id="PTHR36833:SF1">
    <property type="entry name" value="INTEGRAL MEMBRANE TRANSPORT PROTEIN"/>
    <property type="match status" value="1"/>
</dbReference>
<dbReference type="OrthoDB" id="9788195at2"/>
<evidence type="ECO:0000256" key="1">
    <source>
        <dbReference type="SAM" id="Phobius"/>
    </source>
</evidence>
<dbReference type="PANTHER" id="PTHR36833">
    <property type="entry name" value="SLR0610 PROTEIN-RELATED"/>
    <property type="match status" value="1"/>
</dbReference>
<keyword evidence="1" id="KW-1133">Transmembrane helix</keyword>
<feature type="transmembrane region" description="Helical" evidence="1">
    <location>
        <begin position="150"/>
        <end position="181"/>
    </location>
</feature>
<dbReference type="Proteomes" id="UP000184612">
    <property type="component" value="Unassembled WGS sequence"/>
</dbReference>
<dbReference type="Pfam" id="PF06182">
    <property type="entry name" value="ABC2_membrane_6"/>
    <property type="match status" value="1"/>
</dbReference>
<name>A0A1M7YFF0_9FIRM</name>
<feature type="transmembrane region" description="Helical" evidence="1">
    <location>
        <begin position="34"/>
        <end position="59"/>
    </location>
</feature>
<dbReference type="STRING" id="1121345.SAMN02745217_03121"/>
<keyword evidence="3" id="KW-1185">Reference proteome</keyword>
<dbReference type="AlphaFoldDB" id="A0A1M7YFF0"/>